<keyword evidence="4" id="KW-0479">Metal-binding</keyword>
<dbReference type="PROSITE" id="PS51795">
    <property type="entry name" value="ZF_FLZ"/>
    <property type="match status" value="1"/>
</dbReference>
<name>A0AAV8TRR6_9ROSI</name>
<protein>
    <recommendedName>
        <fullName evidence="8">FLZ-type domain-containing protein</fullName>
    </recommendedName>
</protein>
<dbReference type="GO" id="GO:0008270">
    <property type="term" value="F:zinc ion binding"/>
    <property type="evidence" value="ECO:0007669"/>
    <property type="project" value="UniProtKB-KW"/>
</dbReference>
<gene>
    <name evidence="9" type="ORF">K2173_005229</name>
</gene>
<feature type="region of interest" description="Disordered" evidence="7">
    <location>
        <begin position="1"/>
        <end position="45"/>
    </location>
</feature>
<dbReference type="PANTHER" id="PTHR33059:SF76">
    <property type="entry name" value="FCS-LIKE ZINC FINGER 7"/>
    <property type="match status" value="1"/>
</dbReference>
<evidence type="ECO:0000313" key="10">
    <source>
        <dbReference type="Proteomes" id="UP001159364"/>
    </source>
</evidence>
<keyword evidence="5" id="KW-0862">Zinc</keyword>
<feature type="zinc finger region" description="FLZ-type" evidence="6">
    <location>
        <begin position="89"/>
        <end position="133"/>
    </location>
</feature>
<organism evidence="9 10">
    <name type="scientific">Erythroxylum novogranatense</name>
    <dbReference type="NCBI Taxonomy" id="1862640"/>
    <lineage>
        <taxon>Eukaryota</taxon>
        <taxon>Viridiplantae</taxon>
        <taxon>Streptophyta</taxon>
        <taxon>Embryophyta</taxon>
        <taxon>Tracheophyta</taxon>
        <taxon>Spermatophyta</taxon>
        <taxon>Magnoliopsida</taxon>
        <taxon>eudicotyledons</taxon>
        <taxon>Gunneridae</taxon>
        <taxon>Pentapetalae</taxon>
        <taxon>rosids</taxon>
        <taxon>fabids</taxon>
        <taxon>Malpighiales</taxon>
        <taxon>Erythroxylaceae</taxon>
        <taxon>Erythroxylum</taxon>
    </lineage>
</organism>
<proteinExistence type="inferred from homology"/>
<evidence type="ECO:0000256" key="3">
    <source>
        <dbReference type="ARBA" id="ARBA00022490"/>
    </source>
</evidence>
<dbReference type="GO" id="GO:0005737">
    <property type="term" value="C:cytoplasm"/>
    <property type="evidence" value="ECO:0007669"/>
    <property type="project" value="UniProtKB-SubCell"/>
</dbReference>
<evidence type="ECO:0000256" key="4">
    <source>
        <dbReference type="ARBA" id="ARBA00022723"/>
    </source>
</evidence>
<evidence type="ECO:0000259" key="8">
    <source>
        <dbReference type="PROSITE" id="PS51795"/>
    </source>
</evidence>
<keyword evidence="3" id="KW-0963">Cytoplasm</keyword>
<evidence type="ECO:0000256" key="6">
    <source>
        <dbReference type="PROSITE-ProRule" id="PRU01131"/>
    </source>
</evidence>
<evidence type="ECO:0000256" key="7">
    <source>
        <dbReference type="SAM" id="MobiDB-lite"/>
    </source>
</evidence>
<keyword evidence="10" id="KW-1185">Reference proteome</keyword>
<keyword evidence="5" id="KW-0863">Zinc-finger</keyword>
<dbReference type="Pfam" id="PF04570">
    <property type="entry name" value="zf-FLZ"/>
    <property type="match status" value="1"/>
</dbReference>
<reference evidence="9 10" key="1">
    <citation type="submission" date="2021-09" db="EMBL/GenBank/DDBJ databases">
        <title>Genomic insights and catalytic innovation underlie evolution of tropane alkaloids biosynthesis.</title>
        <authorList>
            <person name="Wang Y.-J."/>
            <person name="Tian T."/>
            <person name="Huang J.-P."/>
            <person name="Huang S.-X."/>
        </authorList>
    </citation>
    <scope>NUCLEOTIDE SEQUENCE [LARGE SCALE GENOMIC DNA]</scope>
    <source>
        <strain evidence="9">KIB-2018</strain>
        <tissue evidence="9">Leaf</tissue>
    </source>
</reference>
<evidence type="ECO:0000256" key="1">
    <source>
        <dbReference type="ARBA" id="ARBA00004496"/>
    </source>
</evidence>
<evidence type="ECO:0000256" key="5">
    <source>
        <dbReference type="ARBA" id="ARBA00022771"/>
    </source>
</evidence>
<sequence>MLFGKRSRPPVRRTTSRTALLDDVIESPPMSDDGPEEGGEGGQSVILTENSFGNELICRDDHQRYLDSMVLSPRYHHRKNCDGSVETAHFLTSCGLCQRRLTPAKDIYMYRGDTAFCSLECREEQIKQDETKERSDVNIMHDNKE</sequence>
<comment type="subcellular location">
    <subcellularLocation>
        <location evidence="1">Cytoplasm</location>
    </subcellularLocation>
</comment>
<dbReference type="AlphaFoldDB" id="A0AAV8TRR6"/>
<feature type="compositionally biased region" description="Basic residues" evidence="7">
    <location>
        <begin position="1"/>
        <end position="15"/>
    </location>
</feature>
<dbReference type="EMBL" id="JAIWQS010000003">
    <property type="protein sequence ID" value="KAJ8769626.1"/>
    <property type="molecule type" value="Genomic_DNA"/>
</dbReference>
<feature type="domain" description="FLZ-type" evidence="8">
    <location>
        <begin position="89"/>
        <end position="133"/>
    </location>
</feature>
<dbReference type="InterPro" id="IPR007650">
    <property type="entry name" value="Zf-FLZ_dom"/>
</dbReference>
<evidence type="ECO:0000313" key="9">
    <source>
        <dbReference type="EMBL" id="KAJ8769626.1"/>
    </source>
</evidence>
<dbReference type="PANTHER" id="PTHR33059">
    <property type="entry name" value="FCS-LIKE ZINC FINGER 5"/>
    <property type="match status" value="1"/>
</dbReference>
<dbReference type="Proteomes" id="UP001159364">
    <property type="component" value="Linkage Group LG03"/>
</dbReference>
<evidence type="ECO:0000256" key="2">
    <source>
        <dbReference type="ARBA" id="ARBA00009374"/>
    </source>
</evidence>
<comment type="caution">
    <text evidence="9">The sequence shown here is derived from an EMBL/GenBank/DDBJ whole genome shotgun (WGS) entry which is preliminary data.</text>
</comment>
<comment type="similarity">
    <text evidence="2">Belongs to the FLZ family.</text>
</comment>
<accession>A0AAV8TRR6</accession>